<dbReference type="InterPro" id="IPR037181">
    <property type="entry name" value="SUFU_N"/>
</dbReference>
<dbReference type="PANTHER" id="PTHR10928:SF2">
    <property type="entry name" value="SUPPRESSOR OF FUSED HOMOLOG"/>
    <property type="match status" value="1"/>
</dbReference>
<evidence type="ECO:0000259" key="1">
    <source>
        <dbReference type="Pfam" id="PF05076"/>
    </source>
</evidence>
<dbReference type="OrthoDB" id="9023549at2"/>
<dbReference type="STRING" id="545501.BN997_01677"/>
<feature type="domain" description="Suppressor of fused-like" evidence="1">
    <location>
        <begin position="39"/>
        <end position="202"/>
    </location>
</feature>
<protein>
    <submittedName>
        <fullName evidence="2">Suppressor of fused protein (SUFU)</fullName>
    </submittedName>
</protein>
<sequence>MSEEVKAAGWDAIDNAMEAIYGKQEPKHYGTVISYSLGGPDPLDGISAYQSETPGLHWHIVTYGFSEIYEKETDNPEVSGFGFELTFRLKKEEGEEEPPAWALNLLQNLGRYVFNSGNVFKNGDYMDANGPICLESDTALTALAFITDSELGTIETENGQVQFLQMVGITNDELEAMQTWNTRGVLSASSPYMPAFITDLKRDSLLNHADVSQKVDEGREREGSNTGFLFNDNLSWTPEKKGLFRKKPAMLTLGAKQTETISKVLRGRLLKGKALTLAGPDIVIAIEPGEKSEYAMEKDKVRLILDEQSTIELSEKLIPKEGVAELFSFEQLAVKIVKTYIKDNEGNVVQVIG</sequence>
<name>A0A0A1MQ43_9BACI</name>
<dbReference type="Proteomes" id="UP000040453">
    <property type="component" value="Unassembled WGS sequence"/>
</dbReference>
<accession>A0A0A1MQ43</accession>
<evidence type="ECO:0000313" key="3">
    <source>
        <dbReference type="Proteomes" id="UP000040453"/>
    </source>
</evidence>
<gene>
    <name evidence="2" type="ORF">BN997_01677</name>
</gene>
<dbReference type="EMBL" id="CDGG01000001">
    <property type="protein sequence ID" value="CEI81824.1"/>
    <property type="molecule type" value="Genomic_DNA"/>
</dbReference>
<proteinExistence type="predicted"/>
<dbReference type="AlphaFoldDB" id="A0A0A1MQ43"/>
<evidence type="ECO:0000313" key="2">
    <source>
        <dbReference type="EMBL" id="CEI81824.1"/>
    </source>
</evidence>
<organism evidence="2 3">
    <name type="scientific">Oceanobacillus oncorhynchi</name>
    <dbReference type="NCBI Taxonomy" id="545501"/>
    <lineage>
        <taxon>Bacteria</taxon>
        <taxon>Bacillati</taxon>
        <taxon>Bacillota</taxon>
        <taxon>Bacilli</taxon>
        <taxon>Bacillales</taxon>
        <taxon>Bacillaceae</taxon>
        <taxon>Oceanobacillus</taxon>
    </lineage>
</organism>
<dbReference type="GO" id="GO:0005737">
    <property type="term" value="C:cytoplasm"/>
    <property type="evidence" value="ECO:0007669"/>
    <property type="project" value="TreeGrafter"/>
</dbReference>
<dbReference type="InterPro" id="IPR007768">
    <property type="entry name" value="Suppressor_of_fused"/>
</dbReference>
<dbReference type="PIRSF" id="PIRSF038192">
    <property type="entry name" value="Txn_reg_BtrU_prd"/>
    <property type="match status" value="1"/>
</dbReference>
<dbReference type="PANTHER" id="PTHR10928">
    <property type="entry name" value="SUPPRESSOR OF FUSED"/>
    <property type="match status" value="1"/>
</dbReference>
<dbReference type="InterPro" id="IPR020941">
    <property type="entry name" value="SUFU-like_domain"/>
</dbReference>
<keyword evidence="3" id="KW-1185">Reference proteome</keyword>
<dbReference type="InterPro" id="IPR017429">
    <property type="entry name" value="Suppressor_of_fused_bac"/>
</dbReference>
<dbReference type="SUPFAM" id="SSF103359">
    <property type="entry name" value="Suppressor of Fused, N-terminal domain"/>
    <property type="match status" value="1"/>
</dbReference>
<dbReference type="RefSeq" id="WP_042531222.1">
    <property type="nucleotide sequence ID" value="NZ_CAXOIH010000009.1"/>
</dbReference>
<dbReference type="Pfam" id="PF05076">
    <property type="entry name" value="SUFU"/>
    <property type="match status" value="1"/>
</dbReference>
<reference evidence="2 3" key="1">
    <citation type="submission" date="2014-11" db="EMBL/GenBank/DDBJ databases">
        <authorList>
            <person name="Urmite Genomes Urmite Genomes"/>
        </authorList>
    </citation>
    <scope>NUCLEOTIDE SEQUENCE [LARGE SCALE GENOMIC DNA]</scope>
    <source>
        <strain evidence="2 3">Oc5</strain>
    </source>
</reference>